<dbReference type="GO" id="GO:0016740">
    <property type="term" value="F:transferase activity"/>
    <property type="evidence" value="ECO:0007669"/>
    <property type="project" value="UniProtKB-KW"/>
</dbReference>
<dbReference type="InterPro" id="IPR006675">
    <property type="entry name" value="HDIG_dom"/>
</dbReference>
<dbReference type="Proteomes" id="UP000245790">
    <property type="component" value="Unassembled WGS sequence"/>
</dbReference>
<evidence type="ECO:0000259" key="3">
    <source>
        <dbReference type="PROSITE" id="PS51832"/>
    </source>
</evidence>
<name>A0A316FX97_9GAMM</name>
<dbReference type="AlphaFoldDB" id="A0A316FX97"/>
<organism evidence="4 5">
    <name type="scientific">Pleionea mediterranea</name>
    <dbReference type="NCBI Taxonomy" id="523701"/>
    <lineage>
        <taxon>Bacteria</taxon>
        <taxon>Pseudomonadati</taxon>
        <taxon>Pseudomonadota</taxon>
        <taxon>Gammaproteobacteria</taxon>
        <taxon>Oceanospirillales</taxon>
        <taxon>Pleioneaceae</taxon>
        <taxon>Pleionea</taxon>
    </lineage>
</organism>
<dbReference type="Gene3D" id="1.10.3210.10">
    <property type="entry name" value="Hypothetical protein af1432"/>
    <property type="match status" value="1"/>
</dbReference>
<evidence type="ECO:0000256" key="2">
    <source>
        <dbReference type="SAM" id="MobiDB-lite"/>
    </source>
</evidence>
<dbReference type="SMART" id="SM00471">
    <property type="entry name" value="HDc"/>
    <property type="match status" value="1"/>
</dbReference>
<keyword evidence="4" id="KW-0808">Transferase</keyword>
<accession>A0A316FX97</accession>
<dbReference type="InterPro" id="IPR037522">
    <property type="entry name" value="HD_GYP_dom"/>
</dbReference>
<dbReference type="PANTHER" id="PTHR43155:SF2">
    <property type="entry name" value="CYCLIC DI-GMP PHOSPHODIESTERASE PA4108"/>
    <property type="match status" value="1"/>
</dbReference>
<sequence length="404" mass="45531">MYKKIPIDKLRPGMHVEAIADQKGKERLKQKGHISSNEGIERLRQAGVISVIIDTARTREQSESPDSELVSNQPSSKTQQQTSMSDAKRLASFSENVSKARELYNRAKELQKQAMGALQKDEALNLDSFKEMSESLVDSLFSDQDAILCATMIRNKDEYLLEHSINVSILMAAFGRHLELPEQDIRDLALGAFLHDIGKIKVDDAILMKPGKLTVEEFDEMKRHVEYGLEAVEGLAGLPPIAREVIALHHEKLSGDGYPKQLPADDINQYGRMATIVDCYDAITANRCYKDGELSAKAFKILLAESGTHFDYQLVGQFIKCMGVFPVGSLVELKSGRLGMVLRANKRNPLRPMIKVFYNLRGEHFIEAKDIDLGRSYETDEIERGRRAENLNIDLPRFFDDFLV</sequence>
<dbReference type="PANTHER" id="PTHR43155">
    <property type="entry name" value="CYCLIC DI-GMP PHOSPHODIESTERASE PA4108-RELATED"/>
    <property type="match status" value="1"/>
</dbReference>
<protein>
    <submittedName>
        <fullName evidence="4">Putative nucleotidyltransferase with HDIG domain</fullName>
    </submittedName>
</protein>
<proteinExistence type="predicted"/>
<feature type="coiled-coil region" evidence="1">
    <location>
        <begin position="90"/>
        <end position="120"/>
    </location>
</feature>
<dbReference type="Pfam" id="PF11871">
    <property type="entry name" value="DUF3391"/>
    <property type="match status" value="1"/>
</dbReference>
<dbReference type="Pfam" id="PF13487">
    <property type="entry name" value="HD_5"/>
    <property type="match status" value="1"/>
</dbReference>
<feature type="region of interest" description="Disordered" evidence="2">
    <location>
        <begin position="56"/>
        <end position="90"/>
    </location>
</feature>
<keyword evidence="5" id="KW-1185">Reference proteome</keyword>
<dbReference type="CDD" id="cd00077">
    <property type="entry name" value="HDc"/>
    <property type="match status" value="1"/>
</dbReference>
<dbReference type="OrthoDB" id="9816273at2"/>
<reference evidence="4 5" key="1">
    <citation type="submission" date="2018-05" db="EMBL/GenBank/DDBJ databases">
        <title>Genomic Encyclopedia of Type Strains, Phase IV (KMG-IV): sequencing the most valuable type-strain genomes for metagenomic binning, comparative biology and taxonomic classification.</title>
        <authorList>
            <person name="Goeker M."/>
        </authorList>
    </citation>
    <scope>NUCLEOTIDE SEQUENCE [LARGE SCALE GENOMIC DNA]</scope>
    <source>
        <strain evidence="4 5">DSM 25350</strain>
    </source>
</reference>
<dbReference type="NCBIfam" id="TIGR00277">
    <property type="entry name" value="HDIG"/>
    <property type="match status" value="1"/>
</dbReference>
<feature type="compositionally biased region" description="Polar residues" evidence="2">
    <location>
        <begin position="69"/>
        <end position="85"/>
    </location>
</feature>
<dbReference type="PROSITE" id="PS51832">
    <property type="entry name" value="HD_GYP"/>
    <property type="match status" value="1"/>
</dbReference>
<feature type="domain" description="HD-GYP" evidence="3">
    <location>
        <begin position="138"/>
        <end position="334"/>
    </location>
</feature>
<dbReference type="RefSeq" id="WP_109762504.1">
    <property type="nucleotide sequence ID" value="NZ_QGGU01000003.1"/>
</dbReference>
<comment type="caution">
    <text evidence="4">The sequence shown here is derived from an EMBL/GenBank/DDBJ whole genome shotgun (WGS) entry which is preliminary data.</text>
</comment>
<dbReference type="InterPro" id="IPR003607">
    <property type="entry name" value="HD/PDEase_dom"/>
</dbReference>
<evidence type="ECO:0000313" key="5">
    <source>
        <dbReference type="Proteomes" id="UP000245790"/>
    </source>
</evidence>
<dbReference type="SUPFAM" id="SSF109604">
    <property type="entry name" value="HD-domain/PDEase-like"/>
    <property type="match status" value="1"/>
</dbReference>
<dbReference type="EMBL" id="QGGU01000003">
    <property type="protein sequence ID" value="PWK53331.1"/>
    <property type="molecule type" value="Genomic_DNA"/>
</dbReference>
<evidence type="ECO:0000313" key="4">
    <source>
        <dbReference type="EMBL" id="PWK53331.1"/>
    </source>
</evidence>
<dbReference type="GO" id="GO:0008081">
    <property type="term" value="F:phosphoric diester hydrolase activity"/>
    <property type="evidence" value="ECO:0007669"/>
    <property type="project" value="UniProtKB-ARBA"/>
</dbReference>
<evidence type="ECO:0000256" key="1">
    <source>
        <dbReference type="SAM" id="Coils"/>
    </source>
</evidence>
<gene>
    <name evidence="4" type="ORF">C8D97_103158</name>
</gene>
<dbReference type="InterPro" id="IPR021812">
    <property type="entry name" value="DUF3391"/>
</dbReference>
<keyword evidence="1" id="KW-0175">Coiled coil</keyword>